<dbReference type="OrthoDB" id="5073173at2"/>
<feature type="transmembrane region" description="Helical" evidence="1">
    <location>
        <begin position="162"/>
        <end position="190"/>
    </location>
</feature>
<feature type="transmembrane region" description="Helical" evidence="1">
    <location>
        <begin position="60"/>
        <end position="82"/>
    </location>
</feature>
<protein>
    <submittedName>
        <fullName evidence="2">Uncharacterized protein</fullName>
    </submittedName>
</protein>
<feature type="transmembrane region" description="Helical" evidence="1">
    <location>
        <begin position="131"/>
        <end position="156"/>
    </location>
</feature>
<name>A0A4P6EFN1_9MICO</name>
<dbReference type="RefSeq" id="WP_129392180.1">
    <property type="nucleotide sequence ID" value="NZ_CP035494.1"/>
</dbReference>
<keyword evidence="1" id="KW-0472">Membrane</keyword>
<evidence type="ECO:0000256" key="1">
    <source>
        <dbReference type="SAM" id="Phobius"/>
    </source>
</evidence>
<feature type="transmembrane region" description="Helical" evidence="1">
    <location>
        <begin position="102"/>
        <end position="119"/>
    </location>
</feature>
<keyword evidence="1" id="KW-0812">Transmembrane</keyword>
<dbReference type="KEGG" id="mprt:ET475_15240"/>
<feature type="transmembrane region" description="Helical" evidence="1">
    <location>
        <begin position="202"/>
        <end position="224"/>
    </location>
</feature>
<organism evidence="2 3">
    <name type="scientific">Microbacterium protaetiae</name>
    <dbReference type="NCBI Taxonomy" id="2509458"/>
    <lineage>
        <taxon>Bacteria</taxon>
        <taxon>Bacillati</taxon>
        <taxon>Actinomycetota</taxon>
        <taxon>Actinomycetes</taxon>
        <taxon>Micrococcales</taxon>
        <taxon>Microbacteriaceae</taxon>
        <taxon>Microbacterium</taxon>
    </lineage>
</organism>
<proteinExistence type="predicted"/>
<gene>
    <name evidence="2" type="ORF">ET475_15240</name>
</gene>
<keyword evidence="1" id="KW-1133">Transmembrane helix</keyword>
<accession>A0A4P6EFN1</accession>
<dbReference type="EMBL" id="CP035494">
    <property type="protein sequence ID" value="QAY61200.1"/>
    <property type="molecule type" value="Genomic_DNA"/>
</dbReference>
<reference evidence="2 3" key="1">
    <citation type="submission" date="2019-01" db="EMBL/GenBank/DDBJ databases">
        <title>Genome sequencing of strain DFW100M-13.</title>
        <authorList>
            <person name="Heo J."/>
            <person name="Kim S.-J."/>
            <person name="Kim J.-S."/>
            <person name="Hong S.-B."/>
            <person name="Kwon S.-W."/>
        </authorList>
    </citation>
    <scope>NUCLEOTIDE SEQUENCE [LARGE SCALE GENOMIC DNA]</scope>
    <source>
        <strain evidence="2 3">DFW100M-13</strain>
    </source>
</reference>
<dbReference type="AlphaFoldDB" id="A0A4P6EFN1"/>
<evidence type="ECO:0000313" key="3">
    <source>
        <dbReference type="Proteomes" id="UP000293995"/>
    </source>
</evidence>
<evidence type="ECO:0000313" key="2">
    <source>
        <dbReference type="EMBL" id="QAY61200.1"/>
    </source>
</evidence>
<sequence>MSEHETRSEGLNVGRISAPSDPIAYPHRPSTFEGGHDTSCAIAATAHWSEPEPATRTERIFAIATTMTVALLTLCAIGHLFLLGSGLVPFNAGEWGFPDYSYLMLMGLMSVALIARSALSEDALRPRTIIVLSSTIGGIGTLLALAKGWLMLFGAAFAEEDWVTYSVLGATAVSILPFALPLAAGIILLRNDFEPRQWRVRAVALAITVAATVMLIAALVPRWVGFA</sequence>
<keyword evidence="3" id="KW-1185">Reference proteome</keyword>
<dbReference type="Proteomes" id="UP000293995">
    <property type="component" value="Chromosome"/>
</dbReference>